<feature type="non-terminal residue" evidence="1">
    <location>
        <position position="1"/>
    </location>
</feature>
<evidence type="ECO:0000313" key="2">
    <source>
        <dbReference type="Proteomes" id="UP000287651"/>
    </source>
</evidence>
<name>A0A426YRC5_ENSVE</name>
<protein>
    <submittedName>
        <fullName evidence="1">Uncharacterized protein</fullName>
    </submittedName>
</protein>
<gene>
    <name evidence="1" type="ORF">B296_00045876</name>
</gene>
<reference evidence="1 2" key="1">
    <citation type="journal article" date="2014" name="Agronomy (Basel)">
        <title>A Draft Genome Sequence for Ensete ventricosum, the Drought-Tolerant Tree Against Hunger.</title>
        <authorList>
            <person name="Harrison J."/>
            <person name="Moore K.A."/>
            <person name="Paszkiewicz K."/>
            <person name="Jones T."/>
            <person name="Grant M."/>
            <person name="Ambacheew D."/>
            <person name="Muzemil S."/>
            <person name="Studholme D.J."/>
        </authorList>
    </citation>
    <scope>NUCLEOTIDE SEQUENCE [LARGE SCALE GENOMIC DNA]</scope>
</reference>
<organism evidence="1 2">
    <name type="scientific">Ensete ventricosum</name>
    <name type="common">Abyssinian banana</name>
    <name type="synonym">Musa ensete</name>
    <dbReference type="NCBI Taxonomy" id="4639"/>
    <lineage>
        <taxon>Eukaryota</taxon>
        <taxon>Viridiplantae</taxon>
        <taxon>Streptophyta</taxon>
        <taxon>Embryophyta</taxon>
        <taxon>Tracheophyta</taxon>
        <taxon>Spermatophyta</taxon>
        <taxon>Magnoliopsida</taxon>
        <taxon>Liliopsida</taxon>
        <taxon>Zingiberales</taxon>
        <taxon>Musaceae</taxon>
        <taxon>Ensete</taxon>
    </lineage>
</organism>
<proteinExistence type="predicted"/>
<comment type="caution">
    <text evidence="1">The sequence shown here is derived from an EMBL/GenBank/DDBJ whole genome shotgun (WGS) entry which is preliminary data.</text>
</comment>
<dbReference type="EMBL" id="AMZH03010691">
    <property type="protein sequence ID" value="RRT54264.1"/>
    <property type="molecule type" value="Genomic_DNA"/>
</dbReference>
<dbReference type="AlphaFoldDB" id="A0A426YRC5"/>
<accession>A0A426YRC5</accession>
<dbReference type="Proteomes" id="UP000287651">
    <property type="component" value="Unassembled WGS sequence"/>
</dbReference>
<evidence type="ECO:0000313" key="1">
    <source>
        <dbReference type="EMBL" id="RRT54264.1"/>
    </source>
</evidence>
<sequence>LAAGLATGGSPLRAPYRGPLLWASRSKRRFCPQPSLASLSGWPWPQPSAPLKGGLGRGLAMGGRPCMGAGCGWSPLLFAAFAAKTHQEHVE</sequence>